<proteinExistence type="predicted"/>
<evidence type="ECO:0000313" key="3">
    <source>
        <dbReference type="Proteomes" id="UP000267003"/>
    </source>
</evidence>
<name>A0A3A8PKH9_9BACT</name>
<organism evidence="2 3">
    <name type="scientific">Corallococcus aberystwythensis</name>
    <dbReference type="NCBI Taxonomy" id="2316722"/>
    <lineage>
        <taxon>Bacteria</taxon>
        <taxon>Pseudomonadati</taxon>
        <taxon>Myxococcota</taxon>
        <taxon>Myxococcia</taxon>
        <taxon>Myxococcales</taxon>
        <taxon>Cystobacterineae</taxon>
        <taxon>Myxococcaceae</taxon>
        <taxon>Corallococcus</taxon>
    </lineage>
</organism>
<keyword evidence="1" id="KW-0732">Signal</keyword>
<keyword evidence="3" id="KW-1185">Reference proteome</keyword>
<dbReference type="Proteomes" id="UP000267003">
    <property type="component" value="Unassembled WGS sequence"/>
</dbReference>
<dbReference type="EMBL" id="RAWK01000394">
    <property type="protein sequence ID" value="RKH54135.1"/>
    <property type="molecule type" value="Genomic_DNA"/>
</dbReference>
<protein>
    <submittedName>
        <fullName evidence="2">Carbohydrate-binding protein</fullName>
    </submittedName>
</protein>
<evidence type="ECO:0000256" key="1">
    <source>
        <dbReference type="SAM" id="SignalP"/>
    </source>
</evidence>
<reference evidence="3" key="1">
    <citation type="submission" date="2018-09" db="EMBL/GenBank/DDBJ databases">
        <authorList>
            <person name="Livingstone P.G."/>
            <person name="Whitworth D.E."/>
        </authorList>
    </citation>
    <scope>NUCLEOTIDE SEQUENCE [LARGE SCALE GENOMIC DNA]</scope>
    <source>
        <strain evidence="3">AB050A</strain>
    </source>
</reference>
<comment type="caution">
    <text evidence="2">The sequence shown here is derived from an EMBL/GenBank/DDBJ whole genome shotgun (WGS) entry which is preliminary data.</text>
</comment>
<accession>A0A3A8PKH9</accession>
<gene>
    <name evidence="2" type="ORF">D7W81_38620</name>
</gene>
<evidence type="ECO:0000313" key="2">
    <source>
        <dbReference type="EMBL" id="RKH54135.1"/>
    </source>
</evidence>
<sequence>MRNRFVFTSSALLLALHAFGCGASPEGDPTTPAGEVSTPE</sequence>
<dbReference type="AlphaFoldDB" id="A0A3A8PKH9"/>
<feature type="non-terminal residue" evidence="2">
    <location>
        <position position="40"/>
    </location>
</feature>
<feature type="chain" id="PRO_5017309730" evidence="1">
    <location>
        <begin position="24"/>
        <end position="40"/>
    </location>
</feature>
<feature type="signal peptide" evidence="1">
    <location>
        <begin position="1"/>
        <end position="23"/>
    </location>
</feature>